<proteinExistence type="predicted"/>
<dbReference type="EMBL" id="CP014168">
    <property type="protein sequence ID" value="AOH84500.1"/>
    <property type="molecule type" value="Genomic_DNA"/>
</dbReference>
<dbReference type="KEGG" id="span:AWL63_11505"/>
<evidence type="ECO:0000313" key="2">
    <source>
        <dbReference type="EMBL" id="AOH84500.1"/>
    </source>
</evidence>
<protein>
    <submittedName>
        <fullName evidence="2">Uncharacterized protein</fullName>
    </submittedName>
</protein>
<dbReference type="RefSeq" id="WP_069205055.1">
    <property type="nucleotide sequence ID" value="NZ_CP014168.1"/>
</dbReference>
<dbReference type="AlphaFoldDB" id="A0A1B3ZAR1"/>
<keyword evidence="3" id="KW-1185">Reference proteome</keyword>
<feature type="region of interest" description="Disordered" evidence="1">
    <location>
        <begin position="1"/>
        <end position="20"/>
    </location>
</feature>
<sequence>MAHSARGVGKEPGTVRCDPVDPVQQNFIALMLRRTAFSRPLGPDQNARDLIDLWIPTSVRLPTSREQRARGCPRLNQDFTLAYGDELRAHRAVLHGARETTASEPLGDTPG</sequence>
<evidence type="ECO:0000256" key="1">
    <source>
        <dbReference type="SAM" id="MobiDB-lite"/>
    </source>
</evidence>
<organism evidence="2 3">
    <name type="scientific">Sphingomonas panacis</name>
    <dbReference type="NCBI Taxonomy" id="1560345"/>
    <lineage>
        <taxon>Bacteria</taxon>
        <taxon>Pseudomonadati</taxon>
        <taxon>Pseudomonadota</taxon>
        <taxon>Alphaproteobacteria</taxon>
        <taxon>Sphingomonadales</taxon>
        <taxon>Sphingomonadaceae</taxon>
        <taxon>Sphingomonas</taxon>
    </lineage>
</organism>
<reference evidence="2 3" key="1">
    <citation type="submission" date="2016-01" db="EMBL/GenBank/DDBJ databases">
        <title>Complete genome and mega plasmid sequence of Sphingomonas panacis DCY99 elicits systemic resistance in rice to Xanthomonas oryzae.</title>
        <authorList>
            <person name="Kim Y.J."/>
            <person name="Yang D.C."/>
            <person name="Sing P."/>
        </authorList>
    </citation>
    <scope>NUCLEOTIDE SEQUENCE [LARGE SCALE GENOMIC DNA]</scope>
    <source>
        <strain evidence="2 3">DCY99</strain>
    </source>
</reference>
<accession>A0A1B3ZAR1</accession>
<gene>
    <name evidence="2" type="ORF">AWL63_11505</name>
</gene>
<name>A0A1B3ZAR1_9SPHN</name>
<dbReference type="Proteomes" id="UP000094256">
    <property type="component" value="Chromosome"/>
</dbReference>
<evidence type="ECO:0000313" key="3">
    <source>
        <dbReference type="Proteomes" id="UP000094256"/>
    </source>
</evidence>